<gene>
    <name evidence="2" type="ORF">WJX75_008602</name>
</gene>
<dbReference type="Proteomes" id="UP001491310">
    <property type="component" value="Unassembled WGS sequence"/>
</dbReference>
<dbReference type="SUPFAM" id="SSF52047">
    <property type="entry name" value="RNI-like"/>
    <property type="match status" value="1"/>
</dbReference>
<evidence type="ECO:0000313" key="2">
    <source>
        <dbReference type="EMBL" id="KAK9908490.1"/>
    </source>
</evidence>
<sequence length="281" mass="31522">MRWDEMKHLLNVFTGCEELNLVGEKVTAPCAHHFDAAHRLACIKIRSDCFEATDCRSAFEEMHVFMETLQTLAPHITVDLEVHIDGDEFRSSYDGSLQPLVNLPPNVKVIALELMYITQATRKMLVMATFKHLTALDIRLCGDGFIEDSTFKLVGQLTLLESLSLHWLSRVTEEGLIEGLSSLKKLSSLKLIDVTKVTDSVIKTLQKTWLQLGSLSLSNCYLLTDASLSIFGALPCLYNLFLCGNGQFSSKGMRRVKRNIKLTTFRQCGVRCDFSLQQPAA</sequence>
<name>A0ABR2YPF2_9CHLO</name>
<proteinExistence type="predicted"/>
<evidence type="ECO:0000256" key="1">
    <source>
        <dbReference type="ARBA" id="ARBA00004430"/>
    </source>
</evidence>
<evidence type="ECO:0008006" key="4">
    <source>
        <dbReference type="Google" id="ProtNLM"/>
    </source>
</evidence>
<dbReference type="InterPro" id="IPR032675">
    <property type="entry name" value="LRR_dom_sf"/>
</dbReference>
<comment type="caution">
    <text evidence="2">The sequence shown here is derived from an EMBL/GenBank/DDBJ whole genome shotgun (WGS) entry which is preliminary data.</text>
</comment>
<protein>
    <recommendedName>
        <fullName evidence="4">RNI-like protein</fullName>
    </recommendedName>
</protein>
<comment type="subcellular location">
    <subcellularLocation>
        <location evidence="1">Cytoplasm</location>
        <location evidence="1">Cytoskeleton</location>
        <location evidence="1">Cilium axoneme</location>
    </subcellularLocation>
</comment>
<organism evidence="2 3">
    <name type="scientific">Coccomyxa subellipsoidea</name>
    <dbReference type="NCBI Taxonomy" id="248742"/>
    <lineage>
        <taxon>Eukaryota</taxon>
        <taxon>Viridiplantae</taxon>
        <taxon>Chlorophyta</taxon>
        <taxon>core chlorophytes</taxon>
        <taxon>Trebouxiophyceae</taxon>
        <taxon>Trebouxiophyceae incertae sedis</taxon>
        <taxon>Coccomyxaceae</taxon>
        <taxon>Coccomyxa</taxon>
    </lineage>
</organism>
<dbReference type="InterPro" id="IPR006553">
    <property type="entry name" value="Leu-rich_rpt_Cys-con_subtyp"/>
</dbReference>
<reference evidence="2 3" key="1">
    <citation type="journal article" date="2024" name="Nat. Commun.">
        <title>Phylogenomics reveals the evolutionary origins of lichenization in chlorophyte algae.</title>
        <authorList>
            <person name="Puginier C."/>
            <person name="Libourel C."/>
            <person name="Otte J."/>
            <person name="Skaloud P."/>
            <person name="Haon M."/>
            <person name="Grisel S."/>
            <person name="Petersen M."/>
            <person name="Berrin J.G."/>
            <person name="Delaux P.M."/>
            <person name="Dal Grande F."/>
            <person name="Keller J."/>
        </authorList>
    </citation>
    <scope>NUCLEOTIDE SEQUENCE [LARGE SCALE GENOMIC DNA]</scope>
    <source>
        <strain evidence="2 3">SAG 216-7</strain>
    </source>
</reference>
<keyword evidence="3" id="KW-1185">Reference proteome</keyword>
<dbReference type="EMBL" id="JALJOT010000008">
    <property type="protein sequence ID" value="KAK9908490.1"/>
    <property type="molecule type" value="Genomic_DNA"/>
</dbReference>
<accession>A0ABR2YPF2</accession>
<dbReference type="SMART" id="SM00367">
    <property type="entry name" value="LRR_CC"/>
    <property type="match status" value="3"/>
</dbReference>
<evidence type="ECO:0000313" key="3">
    <source>
        <dbReference type="Proteomes" id="UP001491310"/>
    </source>
</evidence>
<dbReference type="Gene3D" id="3.80.10.10">
    <property type="entry name" value="Ribonuclease Inhibitor"/>
    <property type="match status" value="1"/>
</dbReference>